<gene>
    <name evidence="1" type="ORF">D0435_11600</name>
</gene>
<name>A0A845QNL6_9FIRM</name>
<accession>A0A845QNL6</accession>
<protein>
    <submittedName>
        <fullName evidence="1">Uncharacterized protein</fullName>
    </submittedName>
</protein>
<dbReference type="Proteomes" id="UP000446866">
    <property type="component" value="Unassembled WGS sequence"/>
</dbReference>
<dbReference type="EMBL" id="QXWK01000022">
    <property type="protein sequence ID" value="NBH62297.1"/>
    <property type="molecule type" value="Genomic_DNA"/>
</dbReference>
<dbReference type="RefSeq" id="WP_160202586.1">
    <property type="nucleotide sequence ID" value="NZ_QXWK01000022.1"/>
</dbReference>
<dbReference type="AlphaFoldDB" id="A0A845QNL6"/>
<comment type="caution">
    <text evidence="1">The sequence shown here is derived from an EMBL/GenBank/DDBJ whole genome shotgun (WGS) entry which is preliminary data.</text>
</comment>
<reference evidence="1 2" key="1">
    <citation type="submission" date="2018-08" db="EMBL/GenBank/DDBJ databases">
        <title>Murine metabolic-syndrome-specific gut microbial biobank.</title>
        <authorList>
            <person name="Liu C."/>
        </authorList>
    </citation>
    <scope>NUCLEOTIDE SEQUENCE [LARGE SCALE GENOMIC DNA]</scope>
    <source>
        <strain evidence="1 2">28</strain>
    </source>
</reference>
<organism evidence="1 2">
    <name type="scientific">Anaerotruncus colihominis</name>
    <dbReference type="NCBI Taxonomy" id="169435"/>
    <lineage>
        <taxon>Bacteria</taxon>
        <taxon>Bacillati</taxon>
        <taxon>Bacillota</taxon>
        <taxon>Clostridia</taxon>
        <taxon>Eubacteriales</taxon>
        <taxon>Oscillospiraceae</taxon>
        <taxon>Anaerotruncus</taxon>
    </lineage>
</organism>
<sequence length="94" mass="11059">MEGKVYISAKDEMKKKIKLAMAKQWHIIYTDNLQEADYILIEKQPDDSLLDAQFATLMAAREADIPVRYFKLEKEKTQIAAMKETRKNFDMEIE</sequence>
<keyword evidence="2" id="KW-1185">Reference proteome</keyword>
<evidence type="ECO:0000313" key="2">
    <source>
        <dbReference type="Proteomes" id="UP000446866"/>
    </source>
</evidence>
<proteinExistence type="predicted"/>
<evidence type="ECO:0000313" key="1">
    <source>
        <dbReference type="EMBL" id="NBH62297.1"/>
    </source>
</evidence>